<dbReference type="KEGG" id="tsph:KIH39_17470"/>
<reference evidence="2" key="1">
    <citation type="submission" date="2021-05" db="EMBL/GenBank/DDBJ databases">
        <title>Complete genome sequence of the cellulolytic planctomycete Telmatocola sphagniphila SP2T and characterization of the first cellulase from planctomycetes.</title>
        <authorList>
            <person name="Rakitin A.L."/>
            <person name="Beletsky A.V."/>
            <person name="Naumoff D.G."/>
            <person name="Kulichevskaya I.S."/>
            <person name="Mardanov A.V."/>
            <person name="Ravin N.V."/>
            <person name="Dedysh S.N."/>
        </authorList>
    </citation>
    <scope>NUCLEOTIDE SEQUENCE</scope>
    <source>
        <strain evidence="2">SP2T</strain>
    </source>
</reference>
<keyword evidence="1" id="KW-1133">Transmembrane helix</keyword>
<evidence type="ECO:0000313" key="3">
    <source>
        <dbReference type="Proteomes" id="UP000676194"/>
    </source>
</evidence>
<proteinExistence type="predicted"/>
<feature type="transmembrane region" description="Helical" evidence="1">
    <location>
        <begin position="197"/>
        <end position="215"/>
    </location>
</feature>
<feature type="transmembrane region" description="Helical" evidence="1">
    <location>
        <begin position="341"/>
        <end position="365"/>
    </location>
</feature>
<keyword evidence="1" id="KW-0472">Membrane</keyword>
<feature type="transmembrane region" description="Helical" evidence="1">
    <location>
        <begin position="112"/>
        <end position="130"/>
    </location>
</feature>
<protein>
    <submittedName>
        <fullName evidence="2">Uncharacterized protein</fullName>
    </submittedName>
</protein>
<feature type="transmembrane region" description="Helical" evidence="1">
    <location>
        <begin position="35"/>
        <end position="55"/>
    </location>
</feature>
<feature type="transmembrane region" description="Helical" evidence="1">
    <location>
        <begin position="272"/>
        <end position="293"/>
    </location>
</feature>
<evidence type="ECO:0000313" key="2">
    <source>
        <dbReference type="EMBL" id="QVL30635.1"/>
    </source>
</evidence>
<gene>
    <name evidence="2" type="ORF">KIH39_17470</name>
</gene>
<feature type="transmembrane region" description="Helical" evidence="1">
    <location>
        <begin position="76"/>
        <end position="100"/>
    </location>
</feature>
<keyword evidence="3" id="KW-1185">Reference proteome</keyword>
<keyword evidence="1" id="KW-0812">Transmembrane</keyword>
<sequence>MILFGQSTDLLFPAVDPIPIPAPVWLFKILHDLTLTLHFLALFLLIGGLFTAIFFNWYGRSSNRNDITEASGKIAGWLPVIMTYVINLGVPPLLFAQVLYGRALYTSSVLIGAYWIAVIPILIVCYQFLYTMKYRAESSRPWWVHGFFSLVLAIFIAKIYSTNMTLMLRPDLWRDLYRADALGSHMPEKELVWLPRFAYVLISSFAAAGVWMIWVSRSHCQNSGTSHYLRKTGAPLALFGSIGSLATGYWVWASQPDYVQAVCNSGDTVWLISAAVWAIGAVGTAALAGLLITKENLGGLPALIAVSLTAFLNIVGAVVSRDLIRDTSLSHFGYDVWKRDVFVNWTVLGLFLLLFVIGLGVLAWLSTVAFQSKPEEISQENV</sequence>
<evidence type="ECO:0000256" key="1">
    <source>
        <dbReference type="SAM" id="Phobius"/>
    </source>
</evidence>
<dbReference type="EMBL" id="CP074694">
    <property type="protein sequence ID" value="QVL30635.1"/>
    <property type="molecule type" value="Genomic_DNA"/>
</dbReference>
<feature type="transmembrane region" description="Helical" evidence="1">
    <location>
        <begin position="300"/>
        <end position="321"/>
    </location>
</feature>
<feature type="transmembrane region" description="Helical" evidence="1">
    <location>
        <begin position="236"/>
        <end position="252"/>
    </location>
</feature>
<dbReference type="Proteomes" id="UP000676194">
    <property type="component" value="Chromosome"/>
</dbReference>
<dbReference type="RefSeq" id="WP_213494506.1">
    <property type="nucleotide sequence ID" value="NZ_CP074694.1"/>
</dbReference>
<feature type="transmembrane region" description="Helical" evidence="1">
    <location>
        <begin position="142"/>
        <end position="160"/>
    </location>
</feature>
<dbReference type="AlphaFoldDB" id="A0A8E6B597"/>
<name>A0A8E6B597_9BACT</name>
<organism evidence="2 3">
    <name type="scientific">Telmatocola sphagniphila</name>
    <dbReference type="NCBI Taxonomy" id="1123043"/>
    <lineage>
        <taxon>Bacteria</taxon>
        <taxon>Pseudomonadati</taxon>
        <taxon>Planctomycetota</taxon>
        <taxon>Planctomycetia</taxon>
        <taxon>Gemmatales</taxon>
        <taxon>Gemmataceae</taxon>
    </lineage>
</organism>
<accession>A0A8E6B597</accession>